<dbReference type="InterPro" id="IPR029058">
    <property type="entry name" value="AB_hydrolase_fold"/>
</dbReference>
<dbReference type="Gene3D" id="1.20.58.670">
    <property type="entry name" value="Dsl1p vesicle tethering complex, Tip20p subunit, domain D"/>
    <property type="match status" value="1"/>
</dbReference>
<feature type="compositionally biased region" description="Low complexity" evidence="1">
    <location>
        <begin position="1109"/>
        <end position="1118"/>
    </location>
</feature>
<sequence length="1306" mass="143735">MSAAGLTRLAALQTAPSLETARNDARSQLSSSLPTPLVPSQLGEHLARLLEQQRTQATRLEGELAVSREKGDQLLSEARDRVKQVRERTERLKVGHAETDQGLRAARDKLVSDLEAKDEGADGLTLRERLVVLSQRRKELEAAKKWFGAIVKAEDLGMTVLRSLDTGSLPQAFRAYVSLVEYIKTVHQASESTKAAMPNGAAGMVALTSHLVGMANSVWNSLVRVLSSRLLSKLESLGWPQPFAEPLDPYEDPRVAEFQTAFVDLLTLEHLQANNPIPGPSKRAVPASSKPKPLLALGPLVHPLLLRFKWHFEGDRGTNRIDKPEYPLSHVLNLLTAHERFLSEDIQFLLDSNGFDHIDAVNEFTSLLLPPLASRLRHHLPQLLTMPPILAHTVYQVVEFDQQLRSRGYRPRTWPTVLPEGEEPEEEEGEWEGLSETILARQEWFERWLDGEREFFDQRYFEAIGAPDAWHIVSEEDYDADARGSGTRPTNSALRVKELAEQLADRYRPIPLRHTLPFLLTLHLPLLQSYAARITSSLDAFESLSFGILPGALGQTTAATAGVGGVVRLVRAGVSARWMSEKCAEWGEDAFFLTLYDYLSSSASTPGKLDRGLQDAADDVLDNSEGTVFDREHKVFENLADRSEELIVRHCAREVSNELKPYYSKRWEEVAEEDATDRSLSPELIAPLSLLSSLLSTLVQSFPPATRTTLYRRIAGLVSQSLYDRLLVSHGWTESSAQQLQYDLENGFLVAVKEAGLPQRGIMRGWEVARGGATVLALPSQASQQGGYVPGGDWTFSRVMQVAFDDSVTEEEGGKFAEMMDDLGVGEALTKSEVQSLLRRRPECWSRSSACRPSWPLVALVALLSLFCSRPLHSSAFAGHLGKPPAQDALPPAYRDPEGYLNDPRFHRTTTYRPSYSSSSSPPHTVSFAVAGSPSADAPTVVWLNGMGGHRLAAVLLDGLFATKGVRLVTLDRPSGGKSTPVPLADRVQASHEAFLAILAELDIKRFSILSHSNGLIYTLFTLLNLPSDLTVLSWTLSSPYVPPWLSGSQLLSLARWVPSPLTSRLGTLLGGLQKVAEPVMRSAGWSSGVVKDWSSAFVSMGTSVPSEPAAAGQAPNGNGTGEVDESQIEPELLPPPKQLAGFRRLNARRPPHKKLFGGEFIPPGMFNEGMKMAVSEGLDAMGLEAMVCLRQGDGARWGWGEPEEGASEVREEVEAKLYERGFAALKAQLTKTGRQVEMSVWYGEDDALVPAKGRVYLRGLLVDSLGMMEADRWKEIEDAGHDHTLGLSCVMEPLLDDVVRVHQRA</sequence>
<dbReference type="GO" id="GO:0006890">
    <property type="term" value="P:retrograde vesicle-mediated transport, Golgi to endoplasmic reticulum"/>
    <property type="evidence" value="ECO:0007669"/>
    <property type="project" value="InterPro"/>
</dbReference>
<dbReference type="Gene3D" id="3.40.50.1820">
    <property type="entry name" value="alpha/beta hydrolase"/>
    <property type="match status" value="1"/>
</dbReference>
<dbReference type="Gene3D" id="1.20.58.1420">
    <property type="entry name" value="Dsl1p vesicle tethering complex, Tip20p subunit, domain B"/>
    <property type="match status" value="1"/>
</dbReference>
<protein>
    <submittedName>
        <fullName evidence="2">RINT-1 family protein</fullName>
    </submittedName>
</protein>
<dbReference type="OrthoDB" id="407410at2759"/>
<dbReference type="GO" id="GO:0070939">
    <property type="term" value="C:Dsl1/NZR complex"/>
    <property type="evidence" value="ECO:0007669"/>
    <property type="project" value="InterPro"/>
</dbReference>
<gene>
    <name evidence="2" type="ORF">AAT19DRAFT_15997</name>
</gene>
<dbReference type="SUPFAM" id="SSF53474">
    <property type="entry name" value="alpha/beta-Hydrolases"/>
    <property type="match status" value="1"/>
</dbReference>
<dbReference type="PANTHER" id="PTHR13520">
    <property type="entry name" value="RAD50-INTERACTING PROTEIN 1 RINT-1"/>
    <property type="match status" value="1"/>
</dbReference>
<dbReference type="Pfam" id="PF04437">
    <property type="entry name" value="RINT1_TIP1"/>
    <property type="match status" value="1"/>
</dbReference>
<evidence type="ECO:0000313" key="3">
    <source>
        <dbReference type="Proteomes" id="UP000239560"/>
    </source>
</evidence>
<comment type="caution">
    <text evidence="2">The sequence shown here is derived from an EMBL/GenBank/DDBJ whole genome shotgun (WGS) entry which is preliminary data.</text>
</comment>
<organism evidence="2 3">
    <name type="scientific">Rhodotorula toruloides</name>
    <name type="common">Yeast</name>
    <name type="synonym">Rhodosporidium toruloides</name>
    <dbReference type="NCBI Taxonomy" id="5286"/>
    <lineage>
        <taxon>Eukaryota</taxon>
        <taxon>Fungi</taxon>
        <taxon>Dikarya</taxon>
        <taxon>Basidiomycota</taxon>
        <taxon>Pucciniomycotina</taxon>
        <taxon>Microbotryomycetes</taxon>
        <taxon>Sporidiobolales</taxon>
        <taxon>Sporidiobolaceae</taxon>
        <taxon>Rhodotorula</taxon>
    </lineage>
</organism>
<dbReference type="EMBL" id="LCTV02000008">
    <property type="protein sequence ID" value="PRQ73244.1"/>
    <property type="molecule type" value="Genomic_DNA"/>
</dbReference>
<dbReference type="GO" id="GO:0060628">
    <property type="term" value="P:regulation of ER to Golgi vesicle-mediated transport"/>
    <property type="evidence" value="ECO:0007669"/>
    <property type="project" value="TreeGrafter"/>
</dbReference>
<dbReference type="InterPro" id="IPR042042">
    <property type="entry name" value="Tip20p_domB"/>
</dbReference>
<dbReference type="InterPro" id="IPR042044">
    <property type="entry name" value="EXOC6PINT-1/Sec15/Tip20_C_dom2"/>
</dbReference>
<dbReference type="PANTHER" id="PTHR13520:SF0">
    <property type="entry name" value="RAD50-INTERACTING PROTEIN 1"/>
    <property type="match status" value="1"/>
</dbReference>
<feature type="region of interest" description="Disordered" evidence="1">
    <location>
        <begin position="18"/>
        <end position="38"/>
    </location>
</feature>
<name>A0A2T0A5E6_RHOTO</name>
<dbReference type="PROSITE" id="PS51386">
    <property type="entry name" value="RINT1_TIP20"/>
    <property type="match status" value="1"/>
</dbReference>
<dbReference type="GO" id="GO:0006888">
    <property type="term" value="P:endoplasmic reticulum to Golgi vesicle-mediated transport"/>
    <property type="evidence" value="ECO:0007669"/>
    <property type="project" value="InterPro"/>
</dbReference>
<reference evidence="2 3" key="1">
    <citation type="journal article" date="2018" name="Elife">
        <title>Functional genomics of lipid metabolism in the oleaginous yeast Rhodosporidium toruloides.</title>
        <authorList>
            <person name="Coradetti S.T."/>
            <person name="Pinel D."/>
            <person name="Geiselman G."/>
            <person name="Ito M."/>
            <person name="Mondo S."/>
            <person name="Reilly M.C."/>
            <person name="Cheng Y.F."/>
            <person name="Bauer S."/>
            <person name="Grigoriev I."/>
            <person name="Gladden J.M."/>
            <person name="Simmons B.A."/>
            <person name="Brem R."/>
            <person name="Arkin A.P."/>
            <person name="Skerker J.M."/>
        </authorList>
    </citation>
    <scope>NUCLEOTIDE SEQUENCE [LARGE SCALE GENOMIC DNA]</scope>
    <source>
        <strain evidence="2 3">NBRC 0880</strain>
    </source>
</reference>
<proteinExistence type="predicted"/>
<dbReference type="InterPro" id="IPR007528">
    <property type="entry name" value="RINT1_Tip20"/>
</dbReference>
<feature type="compositionally biased region" description="Low complexity" evidence="1">
    <location>
        <begin position="27"/>
        <end position="38"/>
    </location>
</feature>
<evidence type="ECO:0000256" key="1">
    <source>
        <dbReference type="SAM" id="MobiDB-lite"/>
    </source>
</evidence>
<evidence type="ECO:0000313" key="2">
    <source>
        <dbReference type="EMBL" id="PRQ73244.1"/>
    </source>
</evidence>
<accession>A0A2T0A5E6</accession>
<dbReference type="Proteomes" id="UP000239560">
    <property type="component" value="Unassembled WGS sequence"/>
</dbReference>
<feature type="region of interest" description="Disordered" evidence="1">
    <location>
        <begin position="1105"/>
        <end position="1128"/>
    </location>
</feature>